<dbReference type="KEGG" id="qsa:O6P43_010828"/>
<organism evidence="2 3">
    <name type="scientific">Quillaja saponaria</name>
    <name type="common">Soap bark tree</name>
    <dbReference type="NCBI Taxonomy" id="32244"/>
    <lineage>
        <taxon>Eukaryota</taxon>
        <taxon>Viridiplantae</taxon>
        <taxon>Streptophyta</taxon>
        <taxon>Embryophyta</taxon>
        <taxon>Tracheophyta</taxon>
        <taxon>Spermatophyta</taxon>
        <taxon>Magnoliopsida</taxon>
        <taxon>eudicotyledons</taxon>
        <taxon>Gunneridae</taxon>
        <taxon>Pentapetalae</taxon>
        <taxon>rosids</taxon>
        <taxon>fabids</taxon>
        <taxon>Fabales</taxon>
        <taxon>Quillajaceae</taxon>
        <taxon>Quillaja</taxon>
    </lineage>
</organism>
<evidence type="ECO:0000313" key="3">
    <source>
        <dbReference type="Proteomes" id="UP001163823"/>
    </source>
</evidence>
<feature type="region of interest" description="Disordered" evidence="1">
    <location>
        <begin position="92"/>
        <end position="212"/>
    </location>
</feature>
<dbReference type="Proteomes" id="UP001163823">
    <property type="component" value="Chromosome 4"/>
</dbReference>
<evidence type="ECO:0000256" key="1">
    <source>
        <dbReference type="SAM" id="MobiDB-lite"/>
    </source>
</evidence>
<feature type="region of interest" description="Disordered" evidence="1">
    <location>
        <begin position="235"/>
        <end position="256"/>
    </location>
</feature>
<keyword evidence="3" id="KW-1185">Reference proteome</keyword>
<sequence length="300" mass="33372">MALQAVATSRDINTCRKDMNAPESTTQFLLYQLVPFLVCSSFEQQQLGQEHKSSELKKLNNMQSRLAATVTRSSGLINSLLNQALRRRFCASSTSKPRTADPAIHSGEHEAGPSVHTNEPLGIKNAAEDRVTLQETGKQTSRETDPLETPKPPYPSSTRLKSTGVNRPLDPMTQQKRKHGSITLEDVSCAGVDGSPWPEEKHREEQHKDEQEYYKHHKASPLSEIEFADTRKPITRATDGTADSPDYGGGKDVIGWRPEQLDTAEEALRRAAEIFKQNAMRGDPDAPQSRVLRALRGETF</sequence>
<protein>
    <submittedName>
        <fullName evidence="2">GATA transcription factor-like protein</fullName>
    </submittedName>
</protein>
<evidence type="ECO:0000313" key="2">
    <source>
        <dbReference type="EMBL" id="KAJ7973025.1"/>
    </source>
</evidence>
<dbReference type="PANTHER" id="PTHR35985:SF1">
    <property type="entry name" value="OS07G0675200 PROTEIN"/>
    <property type="match status" value="1"/>
</dbReference>
<accession>A0AAD7Q1C9</accession>
<feature type="compositionally biased region" description="Polar residues" evidence="1">
    <location>
        <begin position="156"/>
        <end position="165"/>
    </location>
</feature>
<gene>
    <name evidence="2" type="ORF">O6P43_010828</name>
</gene>
<feature type="compositionally biased region" description="Basic and acidic residues" evidence="1">
    <location>
        <begin position="198"/>
        <end position="212"/>
    </location>
</feature>
<name>A0AAD7Q1C9_QUISA</name>
<dbReference type="PANTHER" id="PTHR35985">
    <property type="entry name" value="OS07G0675200 PROTEIN"/>
    <property type="match status" value="1"/>
</dbReference>
<reference evidence="2" key="1">
    <citation type="journal article" date="2023" name="Science">
        <title>Elucidation of the pathway for biosynthesis of saponin adjuvants from the soapbark tree.</title>
        <authorList>
            <person name="Reed J."/>
            <person name="Orme A."/>
            <person name="El-Demerdash A."/>
            <person name="Owen C."/>
            <person name="Martin L.B.B."/>
            <person name="Misra R.C."/>
            <person name="Kikuchi S."/>
            <person name="Rejzek M."/>
            <person name="Martin A.C."/>
            <person name="Harkess A."/>
            <person name="Leebens-Mack J."/>
            <person name="Louveau T."/>
            <person name="Stephenson M.J."/>
            <person name="Osbourn A."/>
        </authorList>
    </citation>
    <scope>NUCLEOTIDE SEQUENCE</scope>
    <source>
        <strain evidence="2">S10</strain>
    </source>
</reference>
<dbReference type="EMBL" id="JARAOO010000004">
    <property type="protein sequence ID" value="KAJ7973025.1"/>
    <property type="molecule type" value="Genomic_DNA"/>
</dbReference>
<dbReference type="AlphaFoldDB" id="A0AAD7Q1C9"/>
<feature type="region of interest" description="Disordered" evidence="1">
    <location>
        <begin position="278"/>
        <end position="300"/>
    </location>
</feature>
<proteinExistence type="predicted"/>
<comment type="caution">
    <text evidence="2">The sequence shown here is derived from an EMBL/GenBank/DDBJ whole genome shotgun (WGS) entry which is preliminary data.</text>
</comment>